<organism evidence="3 4">
    <name type="scientific">Steroidobacter agaridevorans</name>
    <dbReference type="NCBI Taxonomy" id="2695856"/>
    <lineage>
        <taxon>Bacteria</taxon>
        <taxon>Pseudomonadati</taxon>
        <taxon>Pseudomonadota</taxon>
        <taxon>Gammaproteobacteria</taxon>
        <taxon>Steroidobacterales</taxon>
        <taxon>Steroidobacteraceae</taxon>
        <taxon>Steroidobacter</taxon>
    </lineage>
</organism>
<sequence length="288" mass="30683">MDVSETILAAMIGALATVATALFQLFSSFKQQRSSKVDVRPKKRSALRSVLAVLALMVASGAGGFLYSEFIKERASEDMRAMRGELKELRSLIAAEREAARTEASAAVETAALEHGAVTLPASMESVADSVESVVYVPACRTGGVTNACSEQEAQRIALCGTIPAYARVDRIQLFAQPDAMQYPWNKHQVTFEQDLGGARFTGNSFEYAQGEDLKAVCVNFMQWSSEHPHIARIVVEFGFGNAPTPIEPAPMTAPVQMTPAQLPAVIAAESLPAVATPAAFTGAGATQ</sequence>
<keyword evidence="2" id="KW-0472">Membrane</keyword>
<evidence type="ECO:0000313" key="4">
    <source>
        <dbReference type="Proteomes" id="UP000445000"/>
    </source>
</evidence>
<dbReference type="RefSeq" id="WP_161816156.1">
    <property type="nucleotide sequence ID" value="NZ_BLJN01000009.1"/>
</dbReference>
<dbReference type="Proteomes" id="UP000445000">
    <property type="component" value="Unassembled WGS sequence"/>
</dbReference>
<comment type="caution">
    <text evidence="3">The sequence shown here is derived from an EMBL/GenBank/DDBJ whole genome shotgun (WGS) entry which is preliminary data.</text>
</comment>
<gene>
    <name evidence="3" type="ORF">GCM10011487_65640</name>
</gene>
<reference evidence="4" key="1">
    <citation type="submission" date="2020-01" db="EMBL/GenBank/DDBJ databases">
        <title>'Steroidobacter agaridevorans' sp. nov., agar-degrading bacteria isolated from rhizosphere soils.</title>
        <authorList>
            <person name="Ikenaga M."/>
            <person name="Kataoka M."/>
            <person name="Murouchi A."/>
            <person name="Katsuragi S."/>
            <person name="Sakai M."/>
        </authorList>
    </citation>
    <scope>NUCLEOTIDE SEQUENCE [LARGE SCALE GENOMIC DNA]</scope>
    <source>
        <strain evidence="4">YU21-B</strain>
    </source>
</reference>
<feature type="transmembrane region" description="Helical" evidence="2">
    <location>
        <begin position="6"/>
        <end position="26"/>
    </location>
</feature>
<name>A0A829YM97_9GAMM</name>
<evidence type="ECO:0000313" key="3">
    <source>
        <dbReference type="EMBL" id="GFE84564.1"/>
    </source>
</evidence>
<evidence type="ECO:0000256" key="1">
    <source>
        <dbReference type="SAM" id="Coils"/>
    </source>
</evidence>
<protein>
    <submittedName>
        <fullName evidence="3">Uncharacterized protein</fullName>
    </submittedName>
</protein>
<keyword evidence="4" id="KW-1185">Reference proteome</keyword>
<keyword evidence="2" id="KW-0812">Transmembrane</keyword>
<proteinExistence type="predicted"/>
<feature type="coiled-coil region" evidence="1">
    <location>
        <begin position="72"/>
        <end position="99"/>
    </location>
</feature>
<evidence type="ECO:0000256" key="2">
    <source>
        <dbReference type="SAM" id="Phobius"/>
    </source>
</evidence>
<feature type="transmembrane region" description="Helical" evidence="2">
    <location>
        <begin position="46"/>
        <end position="67"/>
    </location>
</feature>
<dbReference type="AlphaFoldDB" id="A0A829YM97"/>
<dbReference type="EMBL" id="BLJN01000009">
    <property type="protein sequence ID" value="GFE84564.1"/>
    <property type="molecule type" value="Genomic_DNA"/>
</dbReference>
<keyword evidence="2" id="KW-1133">Transmembrane helix</keyword>
<accession>A0A829YM97</accession>
<keyword evidence="1" id="KW-0175">Coiled coil</keyword>